<gene>
    <name evidence="3" type="ORF">TTAC_LOCUS8233</name>
</gene>
<keyword evidence="2" id="KW-0732">Signal</keyword>
<dbReference type="OrthoDB" id="191139at2759"/>
<proteinExistence type="predicted"/>
<dbReference type="Proteomes" id="UP000274429">
    <property type="component" value="Unassembled WGS sequence"/>
</dbReference>
<dbReference type="Gene3D" id="3.40.50.720">
    <property type="entry name" value="NAD(P)-binding Rossmann-like Domain"/>
    <property type="match status" value="1"/>
</dbReference>
<dbReference type="InterPro" id="IPR036291">
    <property type="entry name" value="NAD(P)-bd_dom_sf"/>
</dbReference>
<keyword evidence="1" id="KW-0560">Oxidoreductase</keyword>
<sequence length="356" mass="39833">MSTLQKIVLVLLAAIAYRSGRQYLAGCVCSLEGRLDNRVALVLAADTDIGIATVRGLARRGARVVMACQVVDFCNTMRQQLVSEFAHSKAGSSSPERIAESKMREDTIKSVSSIKADQLYVRRLHISSAAEIKKFCEAFIAEFKQLNILIVNAVYLSTKPERTVEGFERNMGLNYLASFLITQHLLPLLERSANPDAVSRLVFVSSRLHNYGELPTALTTARIDPKTYSWWKAYSSSHLALLTYANYLNTHVNPSKIRIVSVHPGFENRHFSSVLPEPFAYLMTWVGKSPWQAAQTTIFVTLMRAGEPGVYFEDCESVPPHPNSFNTDAAEQMIKMTRRKLKVYLPQGIPKSTKRA</sequence>
<dbReference type="Pfam" id="PF00106">
    <property type="entry name" value="adh_short"/>
    <property type="match status" value="1"/>
</dbReference>
<protein>
    <submittedName>
        <fullName evidence="5">Retinol dehydrogenase 14</fullName>
    </submittedName>
</protein>
<organism evidence="5">
    <name type="scientific">Hydatigena taeniaeformis</name>
    <name type="common">Feline tapeworm</name>
    <name type="synonym">Taenia taeniaeformis</name>
    <dbReference type="NCBI Taxonomy" id="6205"/>
    <lineage>
        <taxon>Eukaryota</taxon>
        <taxon>Metazoa</taxon>
        <taxon>Spiralia</taxon>
        <taxon>Lophotrochozoa</taxon>
        <taxon>Platyhelminthes</taxon>
        <taxon>Cestoda</taxon>
        <taxon>Eucestoda</taxon>
        <taxon>Cyclophyllidea</taxon>
        <taxon>Taeniidae</taxon>
        <taxon>Hydatigera</taxon>
    </lineage>
</organism>
<dbReference type="InterPro" id="IPR002347">
    <property type="entry name" value="SDR_fam"/>
</dbReference>
<dbReference type="STRING" id="6205.A0A158REW9"/>
<evidence type="ECO:0000313" key="3">
    <source>
        <dbReference type="EMBL" id="VDM32749.1"/>
    </source>
</evidence>
<keyword evidence="4" id="KW-1185">Reference proteome</keyword>
<dbReference type="PANTHER" id="PTHR43157:SF31">
    <property type="entry name" value="PHOSPHATIDYLINOSITOL-GLYCAN BIOSYNTHESIS CLASS F PROTEIN"/>
    <property type="match status" value="1"/>
</dbReference>
<evidence type="ECO:0000313" key="5">
    <source>
        <dbReference type="WBParaSite" id="TTAC_0000824801-mRNA-1"/>
    </source>
</evidence>
<dbReference type="WBParaSite" id="TTAC_0000824801-mRNA-1">
    <property type="protein sequence ID" value="TTAC_0000824801-mRNA-1"/>
    <property type="gene ID" value="TTAC_0000824801"/>
</dbReference>
<dbReference type="AlphaFoldDB" id="A0A158REW9"/>
<reference evidence="3 4" key="2">
    <citation type="submission" date="2018-11" db="EMBL/GenBank/DDBJ databases">
        <authorList>
            <consortium name="Pathogen Informatics"/>
        </authorList>
    </citation>
    <scope>NUCLEOTIDE SEQUENCE [LARGE SCALE GENOMIC DNA]</scope>
</reference>
<dbReference type="SUPFAM" id="SSF51735">
    <property type="entry name" value="NAD(P)-binding Rossmann-fold domains"/>
    <property type="match status" value="1"/>
</dbReference>
<reference evidence="5" key="1">
    <citation type="submission" date="2016-04" db="UniProtKB">
        <authorList>
            <consortium name="WormBaseParasite"/>
        </authorList>
    </citation>
    <scope>IDENTIFICATION</scope>
</reference>
<evidence type="ECO:0000256" key="1">
    <source>
        <dbReference type="ARBA" id="ARBA00023002"/>
    </source>
</evidence>
<dbReference type="GO" id="GO:0016491">
    <property type="term" value="F:oxidoreductase activity"/>
    <property type="evidence" value="ECO:0007669"/>
    <property type="project" value="UniProtKB-KW"/>
</dbReference>
<evidence type="ECO:0000313" key="4">
    <source>
        <dbReference type="Proteomes" id="UP000274429"/>
    </source>
</evidence>
<feature type="signal peptide" evidence="2">
    <location>
        <begin position="1"/>
        <end position="20"/>
    </location>
</feature>
<accession>A0A158REW9</accession>
<feature type="chain" id="PRO_5043136019" evidence="2">
    <location>
        <begin position="21"/>
        <end position="356"/>
    </location>
</feature>
<dbReference type="PANTHER" id="PTHR43157">
    <property type="entry name" value="PHOSPHATIDYLINOSITOL-GLYCAN BIOSYNTHESIS CLASS F PROTEIN-RELATED"/>
    <property type="match status" value="1"/>
</dbReference>
<evidence type="ECO:0000256" key="2">
    <source>
        <dbReference type="SAM" id="SignalP"/>
    </source>
</evidence>
<dbReference type="EMBL" id="UYWX01020469">
    <property type="protein sequence ID" value="VDM32749.1"/>
    <property type="molecule type" value="Genomic_DNA"/>
</dbReference>
<name>A0A158REW9_HYDTA</name>